<dbReference type="InterPro" id="IPR012677">
    <property type="entry name" value="Nucleotide-bd_a/b_plait_sf"/>
</dbReference>
<evidence type="ECO:0000256" key="1">
    <source>
        <dbReference type="ARBA" id="ARBA00022884"/>
    </source>
</evidence>
<dbReference type="AlphaFoldDB" id="A0AAD4MSQ4"/>
<feature type="domain" description="RRM" evidence="3">
    <location>
        <begin position="170"/>
        <end position="246"/>
    </location>
</feature>
<dbReference type="Pfam" id="PF00076">
    <property type="entry name" value="RRM_1"/>
    <property type="match status" value="5"/>
</dbReference>
<dbReference type="SMART" id="SM00360">
    <property type="entry name" value="RRM"/>
    <property type="match status" value="5"/>
</dbReference>
<evidence type="ECO:0000256" key="2">
    <source>
        <dbReference type="PROSITE-ProRule" id="PRU00176"/>
    </source>
</evidence>
<keyword evidence="1 2" id="KW-0694">RNA-binding</keyword>
<dbReference type="Proteomes" id="UP001201812">
    <property type="component" value="Unassembled WGS sequence"/>
</dbReference>
<name>A0AAD4MSQ4_9BILA</name>
<feature type="domain" description="RRM" evidence="3">
    <location>
        <begin position="251"/>
        <end position="329"/>
    </location>
</feature>
<dbReference type="PANTHER" id="PTHR48024">
    <property type="entry name" value="GEO13361P1-RELATED"/>
    <property type="match status" value="1"/>
</dbReference>
<feature type="domain" description="RRM" evidence="3">
    <location>
        <begin position="331"/>
        <end position="416"/>
    </location>
</feature>
<dbReference type="PANTHER" id="PTHR48024:SF56">
    <property type="entry name" value="HETEROGENEOUS NUCLEAR RIBONUCLEOPROTEIN A0"/>
    <property type="match status" value="1"/>
</dbReference>
<feature type="domain" description="RRM" evidence="3">
    <location>
        <begin position="87"/>
        <end position="165"/>
    </location>
</feature>
<dbReference type="Gene3D" id="3.30.70.330">
    <property type="match status" value="5"/>
</dbReference>
<accession>A0AAD4MSQ4</accession>
<feature type="domain" description="RRM" evidence="3">
    <location>
        <begin position="407"/>
        <end position="484"/>
    </location>
</feature>
<dbReference type="PROSITE" id="PS50102">
    <property type="entry name" value="RRM"/>
    <property type="match status" value="5"/>
</dbReference>
<keyword evidence="5" id="KW-1185">Reference proteome</keyword>
<evidence type="ECO:0000259" key="3">
    <source>
        <dbReference type="PROSITE" id="PS50102"/>
    </source>
</evidence>
<dbReference type="CDD" id="cd00590">
    <property type="entry name" value="RRM_SF"/>
    <property type="match status" value="1"/>
</dbReference>
<protein>
    <submittedName>
        <fullName evidence="4">RNA recognition motif domain-containing protein</fullName>
    </submittedName>
</protein>
<comment type="caution">
    <text evidence="4">The sequence shown here is derived from an EMBL/GenBank/DDBJ whole genome shotgun (WGS) entry which is preliminary data.</text>
</comment>
<organism evidence="4 5">
    <name type="scientific">Ditylenchus destructor</name>
    <dbReference type="NCBI Taxonomy" id="166010"/>
    <lineage>
        <taxon>Eukaryota</taxon>
        <taxon>Metazoa</taxon>
        <taxon>Ecdysozoa</taxon>
        <taxon>Nematoda</taxon>
        <taxon>Chromadorea</taxon>
        <taxon>Rhabditida</taxon>
        <taxon>Tylenchina</taxon>
        <taxon>Tylenchomorpha</taxon>
        <taxon>Sphaerularioidea</taxon>
        <taxon>Anguinidae</taxon>
        <taxon>Anguininae</taxon>
        <taxon>Ditylenchus</taxon>
    </lineage>
</organism>
<dbReference type="InterPro" id="IPR050886">
    <property type="entry name" value="RNA-binding_reg"/>
</dbReference>
<dbReference type="GO" id="GO:0003723">
    <property type="term" value="F:RNA binding"/>
    <property type="evidence" value="ECO:0007669"/>
    <property type="project" value="UniProtKB-UniRule"/>
</dbReference>
<proteinExistence type="predicted"/>
<dbReference type="InterPro" id="IPR000504">
    <property type="entry name" value="RRM_dom"/>
</dbReference>
<sequence length="500" mass="57087">MDPHSIFRMFSRSRMLLSRGHLCVLSSIQLSTPTQIICFIHQETKLRRFSSAREPATEFHSNKTKKDWVNYPDEYIFSPKRNYDVNRTIFAGGLSKFTTVKSLYNHFLQFGTITGCRLERNKKTGVSMEYGFVEFELIEEAESASKVVHKIDDQEIGVRMGCEKELRQKCTLFVGGLSRETCVKKLREYFSKFGQIVQCAILRDGGNGSRGFGYVTFKSQDSIDSVLNASPHYIDNMAVNVRLAEERQREFTLYVRKLSPNTTNESLRAFYSKFGLEVTECEVKFDRQTGQSRGFGFVAFRSLEGLHAALAVQPHVIDDTEVELNYRANTFHVRVTCLHPNITEEALSDFFSRYGELRLCEILETLPGARTGFVEFRYEKDLLQALADRPHIINGKLVNTYKKKQGFSVFVSNLPSDATDDSLSEIFSKYGKIVYWQVKRDHNTKRPLGYGFVSFEKAEQAVQAVNGGPYILKGRTLRVKPRDPRGDSGVELLRREGIGS</sequence>
<dbReference type="SUPFAM" id="SSF54928">
    <property type="entry name" value="RNA-binding domain, RBD"/>
    <property type="match status" value="4"/>
</dbReference>
<dbReference type="GO" id="GO:0005634">
    <property type="term" value="C:nucleus"/>
    <property type="evidence" value="ECO:0007669"/>
    <property type="project" value="TreeGrafter"/>
</dbReference>
<evidence type="ECO:0000313" key="4">
    <source>
        <dbReference type="EMBL" id="KAI1700046.1"/>
    </source>
</evidence>
<gene>
    <name evidence="4" type="ORF">DdX_16957</name>
</gene>
<dbReference type="EMBL" id="JAKKPZ010000158">
    <property type="protein sequence ID" value="KAI1700046.1"/>
    <property type="molecule type" value="Genomic_DNA"/>
</dbReference>
<reference evidence="4" key="1">
    <citation type="submission" date="2022-01" db="EMBL/GenBank/DDBJ databases">
        <title>Genome Sequence Resource for Two Populations of Ditylenchus destructor, the Migratory Endoparasitic Phytonematode.</title>
        <authorList>
            <person name="Zhang H."/>
            <person name="Lin R."/>
            <person name="Xie B."/>
        </authorList>
    </citation>
    <scope>NUCLEOTIDE SEQUENCE</scope>
    <source>
        <strain evidence="4">BazhouSP</strain>
    </source>
</reference>
<evidence type="ECO:0000313" key="5">
    <source>
        <dbReference type="Proteomes" id="UP001201812"/>
    </source>
</evidence>
<dbReference type="InterPro" id="IPR035979">
    <property type="entry name" value="RBD_domain_sf"/>
</dbReference>